<comment type="pathway">
    <text evidence="1 9">Amino-acid biosynthesis; S-adenosyl-L-methionine biosynthesis; S-adenosyl-L-methionine from L-methionine: step 1/1.</text>
</comment>
<dbReference type="Gene3D" id="3.40.50.720">
    <property type="entry name" value="NAD(P)-binding Rossmann-like Domain"/>
    <property type="match status" value="1"/>
</dbReference>
<dbReference type="UniPathway" id="UPA00315">
    <property type="reaction ID" value="UER00080"/>
</dbReference>
<dbReference type="GO" id="GO:0006730">
    <property type="term" value="P:one-carbon metabolic process"/>
    <property type="evidence" value="ECO:0007669"/>
    <property type="project" value="UniProtKB-KW"/>
</dbReference>
<comment type="similarity">
    <text evidence="2 9">Belongs to the dTDP-4-dehydrorhamnose reductase family. MAT2B subfamily.</text>
</comment>
<reference evidence="11 12" key="1">
    <citation type="journal article" date="2012" name="Nature">
        <title>The genomic landscape of species divergence in Ficedula flycatchers.</title>
        <authorList>
            <person name="Ellegren H."/>
            <person name="Smeds L."/>
            <person name="Burri R."/>
            <person name="Olason P.I."/>
            <person name="Backstrom N."/>
            <person name="Kawakami T."/>
            <person name="Kunstner A."/>
            <person name="Makinen H."/>
            <person name="Nadachowska-Brzyska K."/>
            <person name="Qvarnstrom A."/>
            <person name="Uebbing S."/>
            <person name="Wolf J.B."/>
        </authorList>
    </citation>
    <scope>NUCLEOTIDE SEQUENCE [LARGE SCALE GENOMIC DNA]</scope>
</reference>
<sequence>MVGREKELRIRFAPGRCELVEEDVDIPSRRVLITGATGLLGRAVFKEFNENHWNTVGCGYRRAQPRFEHVNLLDSIAVHDIVHDFQPHVIVHCAAERRPDVVEGQPDAASQLNVSASANLAKEAAGVGAFLIYISTDYVFDGTSPPYKETDVPNPLNLYGKTKLEGEKAVLENNEETAVLRIPVLYGEVERLEESAVTVMFDKVQFSNKSANMDHWQQRFPTNVKDVAAVCRQLAEKRMQDPSIKGTFHWSGNEQMTKYEMACAIADAFNLPSSHLRPITDSPVVGALRPRNAQLDCSKLEMLGIGQRTPFRTGIRESLWPFLVDKRWRQTVFH</sequence>
<dbReference type="AlphaFoldDB" id="A0A803VN44"/>
<feature type="domain" description="RmlD-like substrate binding" evidence="10">
    <location>
        <begin position="30"/>
        <end position="322"/>
    </location>
</feature>
<dbReference type="CTD" id="27430"/>
<evidence type="ECO:0000256" key="1">
    <source>
        <dbReference type="ARBA" id="ARBA00005224"/>
    </source>
</evidence>
<evidence type="ECO:0000256" key="7">
    <source>
        <dbReference type="ARBA" id="ARBA00045998"/>
    </source>
</evidence>
<dbReference type="GO" id="GO:0048269">
    <property type="term" value="C:methionine adenosyltransferase complex"/>
    <property type="evidence" value="ECO:0007669"/>
    <property type="project" value="Ensembl"/>
</dbReference>
<dbReference type="InterPro" id="IPR029903">
    <property type="entry name" value="RmlD-like-bd"/>
</dbReference>
<dbReference type="FunFam" id="3.40.50.720:FF:000133">
    <property type="entry name" value="Methionine adenosyltransferase 2 subunit beta"/>
    <property type="match status" value="1"/>
</dbReference>
<reference evidence="11" key="2">
    <citation type="submission" date="2025-08" db="UniProtKB">
        <authorList>
            <consortium name="Ensembl"/>
        </authorList>
    </citation>
    <scope>IDENTIFICATION</scope>
</reference>
<dbReference type="PANTHER" id="PTHR10491:SF4">
    <property type="entry name" value="METHIONINE ADENOSYLTRANSFERASE 2 SUBUNIT BETA"/>
    <property type="match status" value="1"/>
</dbReference>
<evidence type="ECO:0000313" key="12">
    <source>
        <dbReference type="Proteomes" id="UP000016665"/>
    </source>
</evidence>
<proteinExistence type="inferred from homology"/>
<dbReference type="InterPro" id="IPR005913">
    <property type="entry name" value="dTDP_dehydrorham_reduct"/>
</dbReference>
<dbReference type="SUPFAM" id="SSF51735">
    <property type="entry name" value="NAD(P)-binding Rossmann-fold domains"/>
    <property type="match status" value="1"/>
</dbReference>
<evidence type="ECO:0000256" key="9">
    <source>
        <dbReference type="RuleBase" id="RU364081"/>
    </source>
</evidence>
<dbReference type="RefSeq" id="XP_016157172.1">
    <property type="nucleotide sequence ID" value="XM_016301686.1"/>
</dbReference>
<evidence type="ECO:0000256" key="5">
    <source>
        <dbReference type="ARBA" id="ARBA00022857"/>
    </source>
</evidence>
<comment type="subunit">
    <text evidence="8 9">Heterotrimer; composed of a catalytic MAT2A homodimer that binds one regulatory MAT2B chain. Heterohexamer; composed of a central, catalytic MAT2A homotetramer flanked on either side by a regulatory MAT2B chain. NADP binding increases the affinity for MAT2A.</text>
</comment>
<dbReference type="GeneID" id="101821140"/>
<name>A0A803VN44_FICAL</name>
<keyword evidence="12" id="KW-1185">Reference proteome</keyword>
<evidence type="ECO:0000256" key="6">
    <source>
        <dbReference type="ARBA" id="ARBA00029977"/>
    </source>
</evidence>
<dbReference type="OrthoDB" id="6235964at2759"/>
<dbReference type="GO" id="GO:0019899">
    <property type="term" value="F:enzyme binding"/>
    <property type="evidence" value="ECO:0007669"/>
    <property type="project" value="Ensembl"/>
</dbReference>
<evidence type="ECO:0000256" key="8">
    <source>
        <dbReference type="ARBA" id="ARBA00046786"/>
    </source>
</evidence>
<dbReference type="PANTHER" id="PTHR10491">
    <property type="entry name" value="DTDP-4-DEHYDRORHAMNOSE REDUCTASE"/>
    <property type="match status" value="1"/>
</dbReference>
<dbReference type="GO" id="GO:0005634">
    <property type="term" value="C:nucleus"/>
    <property type="evidence" value="ECO:0007669"/>
    <property type="project" value="Ensembl"/>
</dbReference>
<evidence type="ECO:0000259" key="10">
    <source>
        <dbReference type="Pfam" id="PF04321"/>
    </source>
</evidence>
<comment type="function">
    <text evidence="7">Regulatory subunit of S-adenosylmethionine synthetase 2, an enzyme that catalyzes the formation of S-adenosylmethionine from methionine and ATP. Regulates MAT2A catalytic activity by changing its kinetic properties, increasing its affinity for L-methionine. Can bind NADP (in vitro).</text>
</comment>
<keyword evidence="4 9" id="KW-0554">One-carbon metabolism</keyword>
<accession>A0A803VN44</accession>
<dbReference type="InterPro" id="IPR036291">
    <property type="entry name" value="NAD(P)-bd_dom_sf"/>
</dbReference>
<dbReference type="GO" id="GO:0006556">
    <property type="term" value="P:S-adenosylmethionine biosynthetic process"/>
    <property type="evidence" value="ECO:0007669"/>
    <property type="project" value="UniProtKB-UniPathway"/>
</dbReference>
<evidence type="ECO:0000256" key="4">
    <source>
        <dbReference type="ARBA" id="ARBA00022563"/>
    </source>
</evidence>
<dbReference type="CDD" id="cd05254">
    <property type="entry name" value="dTDP_HR_like_SDR_e"/>
    <property type="match status" value="1"/>
</dbReference>
<dbReference type="GeneTree" id="ENSGT00390000006721"/>
<dbReference type="Ensembl" id="ENSFALT00000038278.1">
    <property type="protein sequence ID" value="ENSFALP00000024150.1"/>
    <property type="gene ID" value="ENSFALG00000013556.2"/>
</dbReference>
<dbReference type="GO" id="GO:0048270">
    <property type="term" value="F:methionine adenosyltransferase regulator activity"/>
    <property type="evidence" value="ECO:0007669"/>
    <property type="project" value="TreeGrafter"/>
</dbReference>
<evidence type="ECO:0000256" key="3">
    <source>
        <dbReference type="ARBA" id="ARBA00021596"/>
    </source>
</evidence>
<organism evidence="11 12">
    <name type="scientific">Ficedula albicollis</name>
    <name type="common">Collared flycatcher</name>
    <name type="synonym">Muscicapa albicollis</name>
    <dbReference type="NCBI Taxonomy" id="59894"/>
    <lineage>
        <taxon>Eukaryota</taxon>
        <taxon>Metazoa</taxon>
        <taxon>Chordata</taxon>
        <taxon>Craniata</taxon>
        <taxon>Vertebrata</taxon>
        <taxon>Euteleostomi</taxon>
        <taxon>Archelosauria</taxon>
        <taxon>Archosauria</taxon>
        <taxon>Dinosauria</taxon>
        <taxon>Saurischia</taxon>
        <taxon>Theropoda</taxon>
        <taxon>Coelurosauria</taxon>
        <taxon>Aves</taxon>
        <taxon>Neognathae</taxon>
        <taxon>Neoaves</taxon>
        <taxon>Telluraves</taxon>
        <taxon>Australaves</taxon>
        <taxon>Passeriformes</taxon>
        <taxon>Muscicapidae</taxon>
        <taxon>Ficedula</taxon>
    </lineage>
</organism>
<keyword evidence="5" id="KW-0521">NADP</keyword>
<evidence type="ECO:0000313" key="11">
    <source>
        <dbReference type="Ensembl" id="ENSFALP00000024150.1"/>
    </source>
</evidence>
<protein>
    <recommendedName>
        <fullName evidence="3 9">Methionine adenosyltransferase 2 subunit beta</fullName>
    </recommendedName>
    <alternativeName>
        <fullName evidence="6 9">Methionine adenosyltransferase II beta</fullName>
    </alternativeName>
</protein>
<dbReference type="Proteomes" id="UP000016665">
    <property type="component" value="Chromosome 13"/>
</dbReference>
<dbReference type="KEGG" id="fab:101821140"/>
<dbReference type="Pfam" id="PF04321">
    <property type="entry name" value="RmlD_sub_bind"/>
    <property type="match status" value="1"/>
</dbReference>
<gene>
    <name evidence="11" type="primary">MAT2B</name>
</gene>
<evidence type="ECO:0000256" key="2">
    <source>
        <dbReference type="ARBA" id="ARBA00008656"/>
    </source>
</evidence>
<reference evidence="11" key="3">
    <citation type="submission" date="2025-09" db="UniProtKB">
        <authorList>
            <consortium name="Ensembl"/>
        </authorList>
    </citation>
    <scope>IDENTIFICATION</scope>
</reference>